<evidence type="ECO:0000256" key="2">
    <source>
        <dbReference type="ARBA" id="ARBA00022475"/>
    </source>
</evidence>
<dbReference type="GO" id="GO:0001591">
    <property type="term" value="F:dopamine neurotransmitter receptor activity, coupled via Gi/Go"/>
    <property type="evidence" value="ECO:0007669"/>
    <property type="project" value="TreeGrafter"/>
</dbReference>
<feature type="domain" description="G-protein coupled receptors family 1 profile" evidence="10">
    <location>
        <begin position="1"/>
        <end position="255"/>
    </location>
</feature>
<dbReference type="SUPFAM" id="SSF81321">
    <property type="entry name" value="Family A G protein-coupled receptor-like"/>
    <property type="match status" value="1"/>
</dbReference>
<evidence type="ECO:0000256" key="9">
    <source>
        <dbReference type="SAM" id="Phobius"/>
    </source>
</evidence>
<proteinExistence type="predicted"/>
<keyword evidence="7" id="KW-0675">Receptor</keyword>
<protein>
    <recommendedName>
        <fullName evidence="10">G-protein coupled receptors family 1 profile domain-containing protein</fullName>
    </recommendedName>
</protein>
<dbReference type="PANTHER" id="PTHR24248">
    <property type="entry name" value="ADRENERGIC RECEPTOR-RELATED G-PROTEIN COUPLED RECEPTOR"/>
    <property type="match status" value="1"/>
</dbReference>
<dbReference type="GO" id="GO:0005886">
    <property type="term" value="C:plasma membrane"/>
    <property type="evidence" value="ECO:0007669"/>
    <property type="project" value="UniProtKB-SubCell"/>
</dbReference>
<keyword evidence="5" id="KW-0297">G-protein coupled receptor</keyword>
<comment type="subcellular location">
    <subcellularLocation>
        <location evidence="1">Cell membrane</location>
        <topology evidence="1">Multi-pass membrane protein</topology>
    </subcellularLocation>
</comment>
<name>A0AAW0PMD7_9GOBI</name>
<dbReference type="GO" id="GO:0071875">
    <property type="term" value="P:adrenergic receptor signaling pathway"/>
    <property type="evidence" value="ECO:0007669"/>
    <property type="project" value="UniProtKB-ARBA"/>
</dbReference>
<dbReference type="EMBL" id="JBBPFD010000004">
    <property type="protein sequence ID" value="KAK7929834.1"/>
    <property type="molecule type" value="Genomic_DNA"/>
</dbReference>
<dbReference type="AlphaFoldDB" id="A0AAW0PMD7"/>
<evidence type="ECO:0000259" key="10">
    <source>
        <dbReference type="PROSITE" id="PS50262"/>
    </source>
</evidence>
<dbReference type="GO" id="GO:0043266">
    <property type="term" value="P:regulation of potassium ion transport"/>
    <property type="evidence" value="ECO:0007669"/>
    <property type="project" value="TreeGrafter"/>
</dbReference>
<reference evidence="12" key="1">
    <citation type="submission" date="2024-04" db="EMBL/GenBank/DDBJ databases">
        <title>Salinicola lusitanus LLJ914,a marine bacterium isolated from the Okinawa Trough.</title>
        <authorList>
            <person name="Li J."/>
        </authorList>
    </citation>
    <scope>NUCLEOTIDE SEQUENCE [LARGE SCALE GENOMIC DNA]</scope>
</reference>
<evidence type="ECO:0000256" key="8">
    <source>
        <dbReference type="ARBA" id="ARBA00023224"/>
    </source>
</evidence>
<dbReference type="GO" id="GO:0045202">
    <property type="term" value="C:synapse"/>
    <property type="evidence" value="ECO:0007669"/>
    <property type="project" value="GOC"/>
</dbReference>
<organism evidence="11 12">
    <name type="scientific">Mugilogobius chulae</name>
    <name type="common">yellowstripe goby</name>
    <dbReference type="NCBI Taxonomy" id="88201"/>
    <lineage>
        <taxon>Eukaryota</taxon>
        <taxon>Metazoa</taxon>
        <taxon>Chordata</taxon>
        <taxon>Craniata</taxon>
        <taxon>Vertebrata</taxon>
        <taxon>Euteleostomi</taxon>
        <taxon>Actinopterygii</taxon>
        <taxon>Neopterygii</taxon>
        <taxon>Teleostei</taxon>
        <taxon>Neoteleostei</taxon>
        <taxon>Acanthomorphata</taxon>
        <taxon>Gobiaria</taxon>
        <taxon>Gobiiformes</taxon>
        <taxon>Gobioidei</taxon>
        <taxon>Gobiidae</taxon>
        <taxon>Gobionellinae</taxon>
        <taxon>Mugilogobius</taxon>
    </lineage>
</organism>
<keyword evidence="6 9" id="KW-0472">Membrane</keyword>
<keyword evidence="3 9" id="KW-0812">Transmembrane</keyword>
<sequence>MHSALNPVPVPQVHCRVCAAALQPQAGGPEAAGALVRPWILALAVASPVMFGVNNVVQRDPGECKLEDDQYVVYSSVCSFFVPCPVMLLLYGGVVRGLRRWERERKRRLKLSIETCRKLQHDTATSTATPLPGPGPAPVTMNLPRIIERDLAQSRMDDSGDYIQRELPYPRQYRENSVPTVEYSPRKKRNKINHRERKAMRVLPVVVGCFLFCWTPFFVVHTTRAVCASCHVPAQLISTTTWLGYVNSALNPIIYTIFNQEFKKFFKKCLQGALQRVTGFCRTRTDQD</sequence>
<evidence type="ECO:0000256" key="6">
    <source>
        <dbReference type="ARBA" id="ARBA00023136"/>
    </source>
</evidence>
<keyword evidence="12" id="KW-1185">Reference proteome</keyword>
<dbReference type="GO" id="GO:0051481">
    <property type="term" value="P:negative regulation of cytosolic calcium ion concentration"/>
    <property type="evidence" value="ECO:0007669"/>
    <property type="project" value="TreeGrafter"/>
</dbReference>
<keyword evidence="8" id="KW-0807">Transducer</keyword>
<feature type="transmembrane region" description="Helical" evidence="9">
    <location>
        <begin position="199"/>
        <end position="220"/>
    </location>
</feature>
<comment type="caution">
    <text evidence="11">The sequence shown here is derived from an EMBL/GenBank/DDBJ whole genome shotgun (WGS) entry which is preliminary data.</text>
</comment>
<dbReference type="PROSITE" id="PS50262">
    <property type="entry name" value="G_PROTEIN_RECEP_F1_2"/>
    <property type="match status" value="1"/>
</dbReference>
<keyword evidence="2" id="KW-1003">Cell membrane</keyword>
<evidence type="ECO:0000256" key="7">
    <source>
        <dbReference type="ARBA" id="ARBA00023170"/>
    </source>
</evidence>
<keyword evidence="4 9" id="KW-1133">Transmembrane helix</keyword>
<dbReference type="InterPro" id="IPR017452">
    <property type="entry name" value="GPCR_Rhodpsn_7TM"/>
</dbReference>
<evidence type="ECO:0000313" key="12">
    <source>
        <dbReference type="Proteomes" id="UP001460270"/>
    </source>
</evidence>
<dbReference type="PRINTS" id="PR00237">
    <property type="entry name" value="GPCRRHODOPSN"/>
</dbReference>
<feature type="transmembrane region" description="Helical" evidence="9">
    <location>
        <begin position="71"/>
        <end position="98"/>
    </location>
</feature>
<dbReference type="Gene3D" id="1.20.1070.10">
    <property type="entry name" value="Rhodopsin 7-helix transmembrane proteins"/>
    <property type="match status" value="1"/>
</dbReference>
<dbReference type="PANTHER" id="PTHR24248:SF143">
    <property type="entry name" value="D(4) DOPAMINE RECEPTOR"/>
    <property type="match status" value="1"/>
</dbReference>
<dbReference type="InterPro" id="IPR000276">
    <property type="entry name" value="GPCR_Rhodpsn"/>
</dbReference>
<dbReference type="GO" id="GO:0014059">
    <property type="term" value="P:regulation of dopamine secretion"/>
    <property type="evidence" value="ECO:0007669"/>
    <property type="project" value="TreeGrafter"/>
</dbReference>
<dbReference type="InterPro" id="IPR002185">
    <property type="entry name" value="Dopamine_D4_rcpt"/>
</dbReference>
<dbReference type="GO" id="GO:0051967">
    <property type="term" value="P:negative regulation of synaptic transmission, glutamatergic"/>
    <property type="evidence" value="ECO:0007669"/>
    <property type="project" value="TreeGrafter"/>
</dbReference>
<dbReference type="GO" id="GO:0004930">
    <property type="term" value="F:G protein-coupled receptor activity"/>
    <property type="evidence" value="ECO:0007669"/>
    <property type="project" value="UniProtKB-KW"/>
</dbReference>
<dbReference type="GO" id="GO:0060158">
    <property type="term" value="P:phospholipase C-activating dopamine receptor signaling pathway"/>
    <property type="evidence" value="ECO:0007669"/>
    <property type="project" value="TreeGrafter"/>
</dbReference>
<evidence type="ECO:0000256" key="1">
    <source>
        <dbReference type="ARBA" id="ARBA00004651"/>
    </source>
</evidence>
<gene>
    <name evidence="11" type="ORF">WMY93_006229</name>
</gene>
<accession>A0AAW0PMD7</accession>
<evidence type="ECO:0000313" key="11">
    <source>
        <dbReference type="EMBL" id="KAK7929834.1"/>
    </source>
</evidence>
<evidence type="ECO:0000256" key="5">
    <source>
        <dbReference type="ARBA" id="ARBA00023040"/>
    </source>
</evidence>
<dbReference type="GO" id="GO:0007195">
    <property type="term" value="P:adenylate cyclase-inhibiting dopamine receptor signaling pathway"/>
    <property type="evidence" value="ECO:0007669"/>
    <property type="project" value="InterPro"/>
</dbReference>
<dbReference type="PRINTS" id="PR00569">
    <property type="entry name" value="DOPAMINED4R"/>
</dbReference>
<evidence type="ECO:0000256" key="4">
    <source>
        <dbReference type="ARBA" id="ARBA00022989"/>
    </source>
</evidence>
<dbReference type="Proteomes" id="UP001460270">
    <property type="component" value="Unassembled WGS sequence"/>
</dbReference>
<dbReference type="Pfam" id="PF00001">
    <property type="entry name" value="7tm_1"/>
    <property type="match status" value="1"/>
</dbReference>
<evidence type="ECO:0000256" key="3">
    <source>
        <dbReference type="ARBA" id="ARBA00022692"/>
    </source>
</evidence>